<keyword evidence="3" id="KW-0808">Transferase</keyword>
<accession>A0ABS5FLD3</accession>
<dbReference type="InterPro" id="IPR015422">
    <property type="entry name" value="PyrdxlP-dep_Trfase_small"/>
</dbReference>
<gene>
    <name evidence="3" type="ORF">JQ615_17500</name>
</gene>
<evidence type="ECO:0000256" key="1">
    <source>
        <dbReference type="ARBA" id="ARBA00022898"/>
    </source>
</evidence>
<evidence type="ECO:0000259" key="2">
    <source>
        <dbReference type="Pfam" id="PF00266"/>
    </source>
</evidence>
<dbReference type="PANTHER" id="PTHR43586:SF15">
    <property type="entry name" value="BLR3095 PROTEIN"/>
    <property type="match status" value="1"/>
</dbReference>
<dbReference type="InterPro" id="IPR000192">
    <property type="entry name" value="Aminotrans_V_dom"/>
</dbReference>
<dbReference type="SUPFAM" id="SSF53383">
    <property type="entry name" value="PLP-dependent transferases"/>
    <property type="match status" value="1"/>
</dbReference>
<organism evidence="3 4">
    <name type="scientific">Bradyrhizobium jicamae</name>
    <dbReference type="NCBI Taxonomy" id="280332"/>
    <lineage>
        <taxon>Bacteria</taxon>
        <taxon>Pseudomonadati</taxon>
        <taxon>Pseudomonadota</taxon>
        <taxon>Alphaproteobacteria</taxon>
        <taxon>Hyphomicrobiales</taxon>
        <taxon>Nitrobacteraceae</taxon>
        <taxon>Bradyrhizobium</taxon>
    </lineage>
</organism>
<dbReference type="PANTHER" id="PTHR43586">
    <property type="entry name" value="CYSTEINE DESULFURASE"/>
    <property type="match status" value="1"/>
</dbReference>
<dbReference type="Gene3D" id="3.40.640.10">
    <property type="entry name" value="Type I PLP-dependent aspartate aminotransferase-like (Major domain)"/>
    <property type="match status" value="1"/>
</dbReference>
<dbReference type="InterPro" id="IPR015424">
    <property type="entry name" value="PyrdxlP-dep_Trfase"/>
</dbReference>
<proteinExistence type="predicted"/>
<dbReference type="RefSeq" id="WP_212395569.1">
    <property type="nucleotide sequence ID" value="NZ_JAFCJH010000016.1"/>
</dbReference>
<reference evidence="4" key="1">
    <citation type="journal article" date="2021" name="ISME J.">
        <title>Evolutionary origin and ecological implication of a unique nif island in free-living Bradyrhizobium lineages.</title>
        <authorList>
            <person name="Tao J."/>
        </authorList>
    </citation>
    <scope>NUCLEOTIDE SEQUENCE [LARGE SCALE GENOMIC DNA]</scope>
    <source>
        <strain evidence="4">SZCCT0434</strain>
    </source>
</reference>
<name>A0ABS5FLD3_9BRAD</name>
<dbReference type="GO" id="GO:0008483">
    <property type="term" value="F:transaminase activity"/>
    <property type="evidence" value="ECO:0007669"/>
    <property type="project" value="UniProtKB-KW"/>
</dbReference>
<keyword evidence="1" id="KW-0663">Pyridoxal phosphate</keyword>
<dbReference type="Pfam" id="PF00266">
    <property type="entry name" value="Aminotran_5"/>
    <property type="match status" value="1"/>
</dbReference>
<dbReference type="InterPro" id="IPR015421">
    <property type="entry name" value="PyrdxlP-dep_Trfase_major"/>
</dbReference>
<keyword evidence="3" id="KW-0032">Aminotransferase</keyword>
<sequence length="393" mass="43179">MSRHYDVAAVRKAFPAAEHVVYLDSGFQTPLSRPVKEAYERFLQEGFETAGPKQIWLNRLEETRTKVAAFLGARPNEIAFTKNTSESMNIAANALPLRAGDKVLMIHGDHPNNAYAFLNLRKKGVEIVFIPMTEVVDAESFRPHIDERTRAISMSLVTFHAGHRFDVESVGALCAERSLYFVVDAMQGIGVVPIDAKAMKATFIGSGTHKGLLVPQGLGLLYWDATRTELEPAYLAAASLAEPPLDFVARPDNLALPPTAGRFELGNFNLPAIQGLGAAIDLINQIGIENIQRHCFDLGDYLIERLNGLGVGLVGPRDRQHRAPHIYVIALPAADWLDYFTQNGVRVSPERDGIRVSLGMFNTTADIDRLMEAIRARNAPSARARTAVLSKLG</sequence>
<dbReference type="Gene3D" id="3.90.1150.10">
    <property type="entry name" value="Aspartate Aminotransferase, domain 1"/>
    <property type="match status" value="1"/>
</dbReference>
<dbReference type="EMBL" id="JAFCJH010000016">
    <property type="protein sequence ID" value="MBR0797191.1"/>
    <property type="molecule type" value="Genomic_DNA"/>
</dbReference>
<evidence type="ECO:0000313" key="3">
    <source>
        <dbReference type="EMBL" id="MBR0797191.1"/>
    </source>
</evidence>
<protein>
    <submittedName>
        <fullName evidence="3">Aminotransferase class V-fold PLP-dependent enzyme</fullName>
    </submittedName>
</protein>
<comment type="caution">
    <text evidence="3">The sequence shown here is derived from an EMBL/GenBank/DDBJ whole genome shotgun (WGS) entry which is preliminary data.</text>
</comment>
<evidence type="ECO:0000313" key="4">
    <source>
        <dbReference type="Proteomes" id="UP001315278"/>
    </source>
</evidence>
<keyword evidence="4" id="KW-1185">Reference proteome</keyword>
<feature type="domain" description="Aminotransferase class V" evidence="2">
    <location>
        <begin position="21"/>
        <end position="370"/>
    </location>
</feature>
<dbReference type="Proteomes" id="UP001315278">
    <property type="component" value="Unassembled WGS sequence"/>
</dbReference>